<dbReference type="AlphaFoldDB" id="A0A175YKD2"/>
<evidence type="ECO:0000313" key="1">
    <source>
        <dbReference type="EMBL" id="WOH10936.1"/>
    </source>
</evidence>
<dbReference type="OMA" id="SCGEYED"/>
<organism evidence="1 2">
    <name type="scientific">Daucus carota subsp. sativus</name>
    <name type="common">Carrot</name>
    <dbReference type="NCBI Taxonomy" id="79200"/>
    <lineage>
        <taxon>Eukaryota</taxon>
        <taxon>Viridiplantae</taxon>
        <taxon>Streptophyta</taxon>
        <taxon>Embryophyta</taxon>
        <taxon>Tracheophyta</taxon>
        <taxon>Spermatophyta</taxon>
        <taxon>Magnoliopsida</taxon>
        <taxon>eudicotyledons</taxon>
        <taxon>Gunneridae</taxon>
        <taxon>Pentapetalae</taxon>
        <taxon>asterids</taxon>
        <taxon>campanulids</taxon>
        <taxon>Apiales</taxon>
        <taxon>Apiaceae</taxon>
        <taxon>Apioideae</taxon>
        <taxon>Scandiceae</taxon>
        <taxon>Daucinae</taxon>
        <taxon>Daucus</taxon>
        <taxon>Daucus sect. Daucus</taxon>
    </lineage>
</organism>
<protein>
    <submittedName>
        <fullName evidence="1">Uncharacterized protein</fullName>
    </submittedName>
</protein>
<dbReference type="Gramene" id="KZM83700">
    <property type="protein sequence ID" value="KZM83700"/>
    <property type="gene ID" value="DCAR_028878"/>
</dbReference>
<reference evidence="1" key="2">
    <citation type="submission" date="2022-03" db="EMBL/GenBank/DDBJ databases">
        <title>Draft title - Genomic analysis of global carrot germplasm unveils the trajectory of domestication and the origin of high carotenoid orange carrot.</title>
        <authorList>
            <person name="Iorizzo M."/>
            <person name="Ellison S."/>
            <person name="Senalik D."/>
            <person name="Macko-Podgorni A."/>
            <person name="Grzebelus D."/>
            <person name="Bostan H."/>
            <person name="Rolling W."/>
            <person name="Curaba J."/>
            <person name="Simon P."/>
        </authorList>
    </citation>
    <scope>NUCLEOTIDE SEQUENCE</scope>
    <source>
        <tissue evidence="1">Leaf</tissue>
    </source>
</reference>
<evidence type="ECO:0000313" key="2">
    <source>
        <dbReference type="Proteomes" id="UP000077755"/>
    </source>
</evidence>
<keyword evidence="2" id="KW-1185">Reference proteome</keyword>
<sequence>MERWKKWLSFNFKKSFLRPSKAILLKVISRLRHKSKEKGTGMVSLYKDKEACAGYEDIQVMWEMVHSSIYTNSPQTRKMRFRRRVCFRPT</sequence>
<dbReference type="EMBL" id="CP093350">
    <property type="protein sequence ID" value="WOH10936.1"/>
    <property type="molecule type" value="Genomic_DNA"/>
</dbReference>
<gene>
    <name evidence="1" type="ORF">DCAR_0830413</name>
</gene>
<dbReference type="PANTHER" id="PTHR33181">
    <property type="entry name" value="OS01G0778500 PROTEIN"/>
    <property type="match status" value="1"/>
</dbReference>
<dbReference type="PANTHER" id="PTHR33181:SF15">
    <property type="entry name" value="PROTEIN FAR1-RELATED SEQUENCE"/>
    <property type="match status" value="1"/>
</dbReference>
<dbReference type="Proteomes" id="UP000077755">
    <property type="component" value="Chromosome 8"/>
</dbReference>
<proteinExistence type="predicted"/>
<name>A0A175YKD2_DAUCS</name>
<reference evidence="1" key="1">
    <citation type="journal article" date="2016" name="Nat. Genet.">
        <title>A high-quality carrot genome assembly provides new insights into carotenoid accumulation and asterid genome evolution.</title>
        <authorList>
            <person name="Iorizzo M."/>
            <person name="Ellison S."/>
            <person name="Senalik D."/>
            <person name="Zeng P."/>
            <person name="Satapoomin P."/>
            <person name="Huang J."/>
            <person name="Bowman M."/>
            <person name="Iovene M."/>
            <person name="Sanseverino W."/>
            <person name="Cavagnaro P."/>
            <person name="Yildiz M."/>
            <person name="Macko-Podgorni A."/>
            <person name="Moranska E."/>
            <person name="Grzebelus E."/>
            <person name="Grzebelus D."/>
            <person name="Ashrafi H."/>
            <person name="Zheng Z."/>
            <person name="Cheng S."/>
            <person name="Spooner D."/>
            <person name="Van Deynze A."/>
            <person name="Simon P."/>
        </authorList>
    </citation>
    <scope>NUCLEOTIDE SEQUENCE</scope>
    <source>
        <tissue evidence="1">Leaf</tissue>
    </source>
</reference>
<accession>A0A175YKD2</accession>